<dbReference type="EMBL" id="FNBL01000031">
    <property type="protein sequence ID" value="SDG52798.1"/>
    <property type="molecule type" value="Genomic_DNA"/>
</dbReference>
<evidence type="ECO:0000313" key="2">
    <source>
        <dbReference type="Proteomes" id="UP000182284"/>
    </source>
</evidence>
<dbReference type="RefSeq" id="WP_074647535.1">
    <property type="nucleotide sequence ID" value="NZ_FNBL01000031.1"/>
</dbReference>
<reference evidence="1 2" key="1">
    <citation type="submission" date="2016-10" db="EMBL/GenBank/DDBJ databases">
        <authorList>
            <person name="de Groot N.N."/>
        </authorList>
    </citation>
    <scope>NUCLEOTIDE SEQUENCE [LARGE SCALE GENOMIC DNA]</scope>
    <source>
        <strain evidence="1 2">DSM 27375</strain>
    </source>
</reference>
<organism evidence="1 2">
    <name type="scientific">Celeribacter baekdonensis</name>
    <dbReference type="NCBI Taxonomy" id="875171"/>
    <lineage>
        <taxon>Bacteria</taxon>
        <taxon>Pseudomonadati</taxon>
        <taxon>Pseudomonadota</taxon>
        <taxon>Alphaproteobacteria</taxon>
        <taxon>Rhodobacterales</taxon>
        <taxon>Roseobacteraceae</taxon>
        <taxon>Celeribacter</taxon>
    </lineage>
</organism>
<dbReference type="AlphaFoldDB" id="A0A1G7UZT5"/>
<evidence type="ECO:0000313" key="1">
    <source>
        <dbReference type="EMBL" id="SDG52798.1"/>
    </source>
</evidence>
<dbReference type="Proteomes" id="UP000182284">
    <property type="component" value="Unassembled WGS sequence"/>
</dbReference>
<gene>
    <name evidence="1" type="ORF">SAMN04488117_1317</name>
</gene>
<accession>A0A1G7UZT5</accession>
<protein>
    <submittedName>
        <fullName evidence="1">Uncharacterized protein</fullName>
    </submittedName>
</protein>
<proteinExistence type="predicted"/>
<dbReference type="OrthoDB" id="7775274at2"/>
<sequence>MSGPHTLPRLSCRKCGRINPPVYFAPVTIEGEGSCICYACAEARQWLDQDGNLRPGIEL</sequence>
<name>A0A1G7UZT5_9RHOB</name>